<dbReference type="InterPro" id="IPR003593">
    <property type="entry name" value="AAA+_ATPase"/>
</dbReference>
<dbReference type="Pfam" id="PF00004">
    <property type="entry name" value="AAA"/>
    <property type="match status" value="1"/>
</dbReference>
<evidence type="ECO:0000256" key="1">
    <source>
        <dbReference type="ARBA" id="ARBA00022741"/>
    </source>
</evidence>
<dbReference type="InterPro" id="IPR003959">
    <property type="entry name" value="ATPase_AAA_core"/>
</dbReference>
<gene>
    <name evidence="6" type="ORF">A2Y62_05300</name>
</gene>
<dbReference type="PANTHER" id="PTHR42960:SF1">
    <property type="entry name" value="YCF46 PROTEIN"/>
    <property type="match status" value="1"/>
</dbReference>
<evidence type="ECO:0000256" key="3">
    <source>
        <dbReference type="ARBA" id="ARBA00038088"/>
    </source>
</evidence>
<dbReference type="GO" id="GO:0016887">
    <property type="term" value="F:ATP hydrolysis activity"/>
    <property type="evidence" value="ECO:0007669"/>
    <property type="project" value="InterPro"/>
</dbReference>
<protein>
    <recommendedName>
        <fullName evidence="4">Uncharacterized AAA domain-containing protein ycf46</fullName>
    </recommendedName>
</protein>
<dbReference type="AlphaFoldDB" id="A0A1F5VXR6"/>
<dbReference type="SUPFAM" id="SSF52540">
    <property type="entry name" value="P-loop containing nucleoside triphosphate hydrolases"/>
    <property type="match status" value="2"/>
</dbReference>
<dbReference type="GO" id="GO:0005524">
    <property type="term" value="F:ATP binding"/>
    <property type="evidence" value="ECO:0007669"/>
    <property type="project" value="UniProtKB-KW"/>
</dbReference>
<dbReference type="STRING" id="1817863.A2Y62_05300"/>
<dbReference type="EMBL" id="MFGW01000010">
    <property type="protein sequence ID" value="OGF68180.1"/>
    <property type="molecule type" value="Genomic_DNA"/>
</dbReference>
<keyword evidence="2" id="KW-0067">ATP-binding</keyword>
<dbReference type="SMART" id="SM00382">
    <property type="entry name" value="AAA"/>
    <property type="match status" value="1"/>
</dbReference>
<dbReference type="Gene3D" id="3.40.50.300">
    <property type="entry name" value="P-loop containing nucleotide triphosphate hydrolases"/>
    <property type="match status" value="1"/>
</dbReference>
<evidence type="ECO:0000256" key="4">
    <source>
        <dbReference type="ARBA" id="ARBA00040480"/>
    </source>
</evidence>
<dbReference type="Gene3D" id="1.10.8.60">
    <property type="match status" value="1"/>
</dbReference>
<feature type="domain" description="AAA+ ATPase" evidence="5">
    <location>
        <begin position="270"/>
        <end position="408"/>
    </location>
</feature>
<evidence type="ECO:0000313" key="7">
    <source>
        <dbReference type="Proteomes" id="UP000178943"/>
    </source>
</evidence>
<comment type="caution">
    <text evidence="6">The sequence shown here is derived from an EMBL/GenBank/DDBJ whole genome shotgun (WGS) entry which is preliminary data.</text>
</comment>
<reference evidence="6 7" key="1">
    <citation type="journal article" date="2016" name="Nat. Commun.">
        <title>Thousands of microbial genomes shed light on interconnected biogeochemical processes in an aquifer system.</title>
        <authorList>
            <person name="Anantharaman K."/>
            <person name="Brown C.T."/>
            <person name="Hug L.A."/>
            <person name="Sharon I."/>
            <person name="Castelle C.J."/>
            <person name="Probst A.J."/>
            <person name="Thomas B.C."/>
            <person name="Singh A."/>
            <person name="Wilkins M.J."/>
            <person name="Karaoz U."/>
            <person name="Brodie E.L."/>
            <person name="Williams K.H."/>
            <person name="Hubbard S.S."/>
            <person name="Banfield J.F."/>
        </authorList>
    </citation>
    <scope>NUCLEOTIDE SEQUENCE [LARGE SCALE GENOMIC DNA]</scope>
</reference>
<evidence type="ECO:0000313" key="6">
    <source>
        <dbReference type="EMBL" id="OGF68180.1"/>
    </source>
</evidence>
<keyword evidence="1" id="KW-0547">Nucleotide-binding</keyword>
<comment type="similarity">
    <text evidence="3">Belongs to the AAA ATPase family. Highly divergent.</text>
</comment>
<evidence type="ECO:0000256" key="2">
    <source>
        <dbReference type="ARBA" id="ARBA00022840"/>
    </source>
</evidence>
<dbReference type="CDD" id="cd19507">
    <property type="entry name" value="RecA-like_Ycf46-like"/>
    <property type="match status" value="1"/>
</dbReference>
<evidence type="ECO:0000259" key="5">
    <source>
        <dbReference type="SMART" id="SM00382"/>
    </source>
</evidence>
<name>A0A1F5VXR6_9BACT</name>
<organism evidence="6 7">
    <name type="scientific">Candidatus Fischerbacteria bacterium RBG_13_37_8</name>
    <dbReference type="NCBI Taxonomy" id="1817863"/>
    <lineage>
        <taxon>Bacteria</taxon>
        <taxon>Candidatus Fischeribacteriota</taxon>
    </lineage>
</organism>
<dbReference type="InterPro" id="IPR027417">
    <property type="entry name" value="P-loop_NTPase"/>
</dbReference>
<dbReference type="PANTHER" id="PTHR42960">
    <property type="entry name" value="YCF46 PROTEIN"/>
    <property type="match status" value="1"/>
</dbReference>
<sequence length="519" mass="58731">MKKRNLEKEIEILIRARYPILFIESFEENRVEESLSKIASARGKKLFCWSCERGIYEYGTPLHSRKAIDEKTKDVSAALQQVVDIVEPSLFVFKDIHPYMTDPGLVRKLRELAHYLKTSFKTVVLISPQLRIPVELEKDITHLVYDTPDIQDLQELLNKIIKEVHEKANLKITLDDAIREKLLDAALGLTLNEAENVFAKALVMDTKLGAEDIPVIMAEKEQIIRKSGILEFYSANETFAGIGGLEAMKEWLKKRQLAFSQKAKEFGLPAPKGILLIGVQGCGKSLTAKAVSGLWKLPLLRLDVGKLFSSYIGSTEENMRRAIRLAESIAPAILWIDEIEKSFAGVQSSAFSDAGTAARVFGSFITWLQEKTAPVFVIATANSVEQLPPELLRKGRFDEIFFVDLPMEIERKQIFVIHLQKRKRNPADFDLIKLCKESEGFSGAEIEQCIISALFDVFARKAPLTTDNILESLKETMPLSVLMKEKIEELRGWAKGRARNASYKEEIAVVYEQERNIEL</sequence>
<proteinExistence type="inferred from homology"/>
<accession>A0A1F5VXR6</accession>
<dbReference type="InterPro" id="IPR052381">
    <property type="entry name" value="AAA_domain_protein"/>
</dbReference>
<dbReference type="Proteomes" id="UP000178943">
    <property type="component" value="Unassembled WGS sequence"/>
</dbReference>